<dbReference type="InterPro" id="IPR000157">
    <property type="entry name" value="TIR_dom"/>
</dbReference>
<organism evidence="3 6">
    <name type="scientific">Didymodactylos carnosus</name>
    <dbReference type="NCBI Taxonomy" id="1234261"/>
    <lineage>
        <taxon>Eukaryota</taxon>
        <taxon>Metazoa</taxon>
        <taxon>Spiralia</taxon>
        <taxon>Gnathifera</taxon>
        <taxon>Rotifera</taxon>
        <taxon>Eurotatoria</taxon>
        <taxon>Bdelloidea</taxon>
        <taxon>Philodinida</taxon>
        <taxon>Philodinidae</taxon>
        <taxon>Didymodactylos</taxon>
    </lineage>
</organism>
<dbReference type="Proteomes" id="UP000682733">
    <property type="component" value="Unassembled WGS sequence"/>
</dbReference>
<dbReference type="Gene3D" id="1.25.10.10">
    <property type="entry name" value="Leucine-rich Repeat Variant"/>
    <property type="match status" value="1"/>
</dbReference>
<gene>
    <name evidence="3" type="ORF">GPM918_LOCUS17473</name>
    <name evidence="2" type="ORF">OVA965_LOCUS5874</name>
    <name evidence="5" type="ORF">SRO942_LOCUS17471</name>
    <name evidence="4" type="ORF">TMI583_LOCUS5871</name>
</gene>
<dbReference type="InterPro" id="IPR016024">
    <property type="entry name" value="ARM-type_fold"/>
</dbReference>
<reference evidence="3" key="1">
    <citation type="submission" date="2021-02" db="EMBL/GenBank/DDBJ databases">
        <authorList>
            <person name="Nowell W R."/>
        </authorList>
    </citation>
    <scope>NUCLEOTIDE SEQUENCE</scope>
</reference>
<sequence length="760" mass="88095">MVATNDMDQLILTEIFETSQQFFTLLRDFLITLFIKWSKHESLTEDEKYLIREVADLFEIISSNFNDMNVELFKTLLLNDRFIVPINSCIRNIILKGDHSSDDGLVSLIYIVRGFINISKWRDEMKDHPVLLSLLNSVVECLSSSYYFTIFQELDVNCLELTNIQCFLLTTCPEYIGWCTAAKHEQTCATIARILLPRSIVLYDKFMVSINEWSSLVTQCFSILANLLEVLAYFEPIIENYFDNHIILIDRTVCVLNNSKLCNRIIDSENYDKDASFLIENSVRYLFHLTFEPNILCIMKLKNLATTIMNLTHASSYVTQMTSYRLLANILNENDLKKLTNADLITSMFIKYLKGAIDDRYQFCYGSPLNGILLSLKSLVQHDQIKQQLVEQRGLPLLIRCATEEKFDPTRVQQQALNILWAMTFDDQAANILRQNANFLSYVKSQLSSDISETKKIAEGIIWKLEKESQFVAQQSSLSGALSKNSSRYKHDVMISYSHTDKDLCWQIQEQLVKDKYRVWLDRDQMFGSTMQAMADAIENSEFVFICMSDAYKQSSYCQSEAHYAFERQCRLIPLIMKKDYRPDGWLGIITSGKIYIDFPKTDFITGYRKLITEMNRHRNIIDSNENRALKGHDIHQADSTIRSRTKDEFDVKISMDQWTKDDVQKFLEAKDLDIMKPLCKNMNGERLSELYKMCIDNSESMFQTLKTELYDLEKKTLPVGSYLAFKAELKPFCSPAKHQPILTHALPIATKRSNMCDII</sequence>
<evidence type="ECO:0000313" key="4">
    <source>
        <dbReference type="EMBL" id="CAF3609978.1"/>
    </source>
</evidence>
<accession>A0A814M813</accession>
<dbReference type="Proteomes" id="UP000677228">
    <property type="component" value="Unassembled WGS sequence"/>
</dbReference>
<dbReference type="EMBL" id="CAJOBC010004813">
    <property type="protein sequence ID" value="CAF3841634.1"/>
    <property type="molecule type" value="Genomic_DNA"/>
</dbReference>
<evidence type="ECO:0000313" key="3">
    <source>
        <dbReference type="EMBL" id="CAF1074978.1"/>
    </source>
</evidence>
<dbReference type="Proteomes" id="UP000681722">
    <property type="component" value="Unassembled WGS sequence"/>
</dbReference>
<evidence type="ECO:0000313" key="5">
    <source>
        <dbReference type="EMBL" id="CAF3841634.1"/>
    </source>
</evidence>
<dbReference type="GO" id="GO:0007165">
    <property type="term" value="P:signal transduction"/>
    <property type="evidence" value="ECO:0007669"/>
    <property type="project" value="InterPro"/>
</dbReference>
<protein>
    <recommendedName>
        <fullName evidence="1">TIR domain-containing protein</fullName>
    </recommendedName>
</protein>
<feature type="domain" description="TIR" evidence="1">
    <location>
        <begin position="493"/>
        <end position="611"/>
    </location>
</feature>
<dbReference type="PANTHER" id="PTHR46270">
    <property type="entry name" value="ARMADILLO-TYPE FOLD-RELATED"/>
    <property type="match status" value="1"/>
</dbReference>
<dbReference type="EMBL" id="CAJNOQ010004813">
    <property type="protein sequence ID" value="CAF1074978.1"/>
    <property type="molecule type" value="Genomic_DNA"/>
</dbReference>
<dbReference type="InterPro" id="IPR011989">
    <property type="entry name" value="ARM-like"/>
</dbReference>
<dbReference type="Pfam" id="PF13676">
    <property type="entry name" value="TIR_2"/>
    <property type="match status" value="1"/>
</dbReference>
<dbReference type="Proteomes" id="UP000663829">
    <property type="component" value="Unassembled WGS sequence"/>
</dbReference>
<dbReference type="SUPFAM" id="SSF48371">
    <property type="entry name" value="ARM repeat"/>
    <property type="match status" value="1"/>
</dbReference>
<evidence type="ECO:0000313" key="6">
    <source>
        <dbReference type="Proteomes" id="UP000663829"/>
    </source>
</evidence>
<name>A0A814M813_9BILA</name>
<dbReference type="AlphaFoldDB" id="A0A814M813"/>
<dbReference type="EMBL" id="CAJOBA010001696">
    <property type="protein sequence ID" value="CAF3609978.1"/>
    <property type="molecule type" value="Genomic_DNA"/>
</dbReference>
<dbReference type="SUPFAM" id="SSF52200">
    <property type="entry name" value="Toll/Interleukin receptor TIR domain"/>
    <property type="match status" value="1"/>
</dbReference>
<proteinExistence type="predicted"/>
<evidence type="ECO:0000313" key="2">
    <source>
        <dbReference type="EMBL" id="CAF0825508.1"/>
    </source>
</evidence>
<dbReference type="InterPro" id="IPR035897">
    <property type="entry name" value="Toll_tir_struct_dom_sf"/>
</dbReference>
<keyword evidence="6" id="KW-1185">Reference proteome</keyword>
<dbReference type="PANTHER" id="PTHR46270:SF2">
    <property type="entry name" value="TIR DOMAIN-CONTAINING PROTEIN"/>
    <property type="match status" value="1"/>
</dbReference>
<dbReference type="OrthoDB" id="9998516at2759"/>
<evidence type="ECO:0000259" key="1">
    <source>
        <dbReference type="Pfam" id="PF13676"/>
    </source>
</evidence>
<dbReference type="EMBL" id="CAJNOK010001696">
    <property type="protein sequence ID" value="CAF0825508.1"/>
    <property type="molecule type" value="Genomic_DNA"/>
</dbReference>
<comment type="caution">
    <text evidence="3">The sequence shown here is derived from an EMBL/GenBank/DDBJ whole genome shotgun (WGS) entry which is preliminary data.</text>
</comment>
<dbReference type="Gene3D" id="3.40.50.10140">
    <property type="entry name" value="Toll/interleukin-1 receptor homology (TIR) domain"/>
    <property type="match status" value="1"/>
</dbReference>